<comment type="caution">
    <text evidence="1">The sequence shown here is derived from an EMBL/GenBank/DDBJ whole genome shotgun (WGS) entry which is preliminary data.</text>
</comment>
<dbReference type="EMBL" id="JANBUN010000690">
    <property type="protein sequence ID" value="KAJ2801949.1"/>
    <property type="molecule type" value="Genomic_DNA"/>
</dbReference>
<organism evidence="1 2">
    <name type="scientific">Coemansia helicoidea</name>
    <dbReference type="NCBI Taxonomy" id="1286919"/>
    <lineage>
        <taxon>Eukaryota</taxon>
        <taxon>Fungi</taxon>
        <taxon>Fungi incertae sedis</taxon>
        <taxon>Zoopagomycota</taxon>
        <taxon>Kickxellomycotina</taxon>
        <taxon>Kickxellomycetes</taxon>
        <taxon>Kickxellales</taxon>
        <taxon>Kickxellaceae</taxon>
        <taxon>Coemansia</taxon>
    </lineage>
</organism>
<evidence type="ECO:0000313" key="1">
    <source>
        <dbReference type="EMBL" id="KAJ2801949.1"/>
    </source>
</evidence>
<protein>
    <submittedName>
        <fullName evidence="1">Uncharacterized protein</fullName>
    </submittedName>
</protein>
<gene>
    <name evidence="1" type="ORF">H4R21_002607</name>
</gene>
<evidence type="ECO:0000313" key="2">
    <source>
        <dbReference type="Proteomes" id="UP001140087"/>
    </source>
</evidence>
<feature type="non-terminal residue" evidence="1">
    <location>
        <position position="243"/>
    </location>
</feature>
<name>A0ACC1L6S9_9FUNG</name>
<sequence>MLARTPSPDMTAYGDERPLVLQVAQQRRTVDDLMRQLELRESEISGYVRQIGELGEAVDGERRCVRDGRKQQAHLEELVLWYEEQLRLQQERADLAESARQSALRHAQEQSSGPASSRRTQTATAGDDSQRLLKRVDALAEELDAARAREEHACAANTSLAAELAEARRAAAQAGETAVGLASVLQERHEYIDELEQQLTLWESVQWPVPVEQPAAPLPSPLPVAVMSLFDEVAKATDAGGAG</sequence>
<reference evidence="1" key="1">
    <citation type="submission" date="2022-07" db="EMBL/GenBank/DDBJ databases">
        <title>Phylogenomic reconstructions and comparative analyses of Kickxellomycotina fungi.</title>
        <authorList>
            <person name="Reynolds N.K."/>
            <person name="Stajich J.E."/>
            <person name="Barry K."/>
            <person name="Grigoriev I.V."/>
            <person name="Crous P."/>
            <person name="Smith M.E."/>
        </authorList>
    </citation>
    <scope>NUCLEOTIDE SEQUENCE</scope>
    <source>
        <strain evidence="1">BCRC 34780</strain>
    </source>
</reference>
<proteinExistence type="predicted"/>
<accession>A0ACC1L6S9</accession>
<keyword evidence="2" id="KW-1185">Reference proteome</keyword>
<dbReference type="Proteomes" id="UP001140087">
    <property type="component" value="Unassembled WGS sequence"/>
</dbReference>